<comment type="similarity">
    <text evidence="1">Belongs to the NAD(P)-dependent epimerase/dehydratase family.</text>
</comment>
<reference evidence="3" key="1">
    <citation type="journal article" date="2012" name="ISME J.">
        <title>Roseobacter clade bacteria are abundant in coastal sediments and encode a novel combination of sulfur oxidation genes.</title>
        <authorList>
            <person name="Lenk S."/>
            <person name="Moraru C."/>
            <person name="Hahnke S."/>
            <person name="Arnds J."/>
            <person name="Richter M."/>
            <person name="Kube M."/>
            <person name="Reinhardt R."/>
            <person name="Brinkhoff T."/>
            <person name="Harder J."/>
            <person name="Amann R."/>
            <person name="Mussmann M."/>
        </authorList>
    </citation>
    <scope>NUCLEOTIDE SEQUENCE</scope>
</reference>
<gene>
    <name evidence="3" type="ORF">ws198A12_0010</name>
</gene>
<accession>I1X5I7</accession>
<evidence type="ECO:0000256" key="1">
    <source>
        <dbReference type="ARBA" id="ARBA00007637"/>
    </source>
</evidence>
<dbReference type="PANTHER" id="PTHR43000">
    <property type="entry name" value="DTDP-D-GLUCOSE 4,6-DEHYDRATASE-RELATED"/>
    <property type="match status" value="1"/>
</dbReference>
<protein>
    <submittedName>
        <fullName evidence="3">NAD-dependent epimerase/dehydratase</fullName>
    </submittedName>
</protein>
<dbReference type="InterPro" id="IPR001509">
    <property type="entry name" value="Epimerase_deHydtase"/>
</dbReference>
<dbReference type="InterPro" id="IPR036291">
    <property type="entry name" value="NAD(P)-bd_dom_sf"/>
</dbReference>
<name>I1X5I7_9BACT</name>
<feature type="domain" description="NAD-dependent epimerase/dehydratase" evidence="2">
    <location>
        <begin position="4"/>
        <end position="219"/>
    </location>
</feature>
<dbReference type="Pfam" id="PF01370">
    <property type="entry name" value="Epimerase"/>
    <property type="match status" value="1"/>
</dbReference>
<evidence type="ECO:0000259" key="2">
    <source>
        <dbReference type="Pfam" id="PF01370"/>
    </source>
</evidence>
<dbReference type="AlphaFoldDB" id="I1X5I7"/>
<organism evidence="3">
    <name type="scientific">uncultured bacterium ws198A12</name>
    <dbReference type="NCBI Taxonomy" id="1131830"/>
    <lineage>
        <taxon>Bacteria</taxon>
        <taxon>environmental samples</taxon>
    </lineage>
</organism>
<sequence length="328" mass="35551">MSRVVITGANGFIGRHLTTAQLALGRQVVAVDQKVTNLDDIKHDPMLTIFETDIRNADAMSDAIDGANIVFHLAAAHLEVTADESHYRAINVDALARLLQLAEAAAVERFVHCSTVGVYGPIDSLPADETTACRPDIAYEKTKLDGEDLVRKAAGAGGLSTVIIRPSWVYGPGCPRTLKLLRSIARKKFFFVGSANNMRHPLYIDDLLQAFERVATHPITPGSTFIIAGPQAISVRGLVQEASKVLGVQYNPIRLPKTLVAVGCTMIEKAFAVLKRQPPVSSRSLKFFTESSAFSTRKAKDELNFDAQTALPDGLSSTISTLRQRGLL</sequence>
<dbReference type="SUPFAM" id="SSF51735">
    <property type="entry name" value="NAD(P)-binding Rossmann-fold domains"/>
    <property type="match status" value="1"/>
</dbReference>
<evidence type="ECO:0000313" key="3">
    <source>
        <dbReference type="EMBL" id="AFI78762.1"/>
    </source>
</evidence>
<dbReference type="EMBL" id="JQ256790">
    <property type="protein sequence ID" value="AFI78762.1"/>
    <property type="molecule type" value="Genomic_DNA"/>
</dbReference>
<dbReference type="Gene3D" id="3.40.50.720">
    <property type="entry name" value="NAD(P)-binding Rossmann-like Domain"/>
    <property type="match status" value="1"/>
</dbReference>
<proteinExistence type="inferred from homology"/>